<proteinExistence type="predicted"/>
<organism evidence="7 8">
    <name type="scientific">Thermofilum adornatum 1505</name>
    <dbReference type="NCBI Taxonomy" id="697581"/>
    <lineage>
        <taxon>Archaea</taxon>
        <taxon>Thermoproteota</taxon>
        <taxon>Thermoprotei</taxon>
        <taxon>Thermofilales</taxon>
        <taxon>Thermofilaceae</taxon>
        <taxon>Thermofilum</taxon>
    </lineage>
</organism>
<dbReference type="NCBIfam" id="NF033823">
    <property type="entry name" value="archmetzin"/>
    <property type="match status" value="1"/>
</dbReference>
<keyword evidence="3" id="KW-0479">Metal-binding</keyword>
<dbReference type="Proteomes" id="UP000266720">
    <property type="component" value="Chromosome"/>
</dbReference>
<protein>
    <recommendedName>
        <fullName evidence="9">Archaemetzincin</fullName>
    </recommendedName>
</protein>
<dbReference type="STRING" id="697581.TCARB_1368"/>
<dbReference type="InterPro" id="IPR024079">
    <property type="entry name" value="MetalloPept_cat_dom_sf"/>
</dbReference>
<dbReference type="EMBL" id="CP007493">
    <property type="protein sequence ID" value="AJB42414.1"/>
    <property type="molecule type" value="Genomic_DNA"/>
</dbReference>
<evidence type="ECO:0000256" key="5">
    <source>
        <dbReference type="ARBA" id="ARBA00022833"/>
    </source>
</evidence>
<accession>A0A3G1A9L0</accession>
<evidence type="ECO:0000313" key="8">
    <source>
        <dbReference type="Proteomes" id="UP000266720"/>
    </source>
</evidence>
<dbReference type="SUPFAM" id="SSF55486">
    <property type="entry name" value="Metalloproteases ('zincins'), catalytic domain"/>
    <property type="match status" value="1"/>
</dbReference>
<dbReference type="PANTHER" id="PTHR15910">
    <property type="entry name" value="ARCHAEMETZINCIN"/>
    <property type="match status" value="1"/>
</dbReference>
<comment type="cofactor">
    <cofactor evidence="1">
        <name>Zn(2+)</name>
        <dbReference type="ChEBI" id="CHEBI:29105"/>
    </cofactor>
</comment>
<evidence type="ECO:0000256" key="6">
    <source>
        <dbReference type="ARBA" id="ARBA00023049"/>
    </source>
</evidence>
<dbReference type="GO" id="GO:0008270">
    <property type="term" value="F:zinc ion binding"/>
    <property type="evidence" value="ECO:0007669"/>
    <property type="project" value="InterPro"/>
</dbReference>
<keyword evidence="6" id="KW-0482">Metalloprotease</keyword>
<evidence type="ECO:0000256" key="2">
    <source>
        <dbReference type="ARBA" id="ARBA00022670"/>
    </source>
</evidence>
<name>A0A3G1A9L0_9CREN</name>
<dbReference type="GO" id="GO:0008237">
    <property type="term" value="F:metallopeptidase activity"/>
    <property type="evidence" value="ECO:0007669"/>
    <property type="project" value="UniProtKB-KW"/>
</dbReference>
<dbReference type="AlphaFoldDB" id="A0A3G1A9L0"/>
<reference evidence="8" key="1">
    <citation type="book" date="2010" name="EXTREMOPHILES" publisher="0:0-0">
        <title>Complete genome sequences of ten hyperthermophilic archaea reveal their metabolic capabilities and possible ecological roles.</title>
        <editorList>
            <person name="?"/>
        </editorList>
        <authorList>
            <person name="Ravin N.V."/>
            <person name="Mardanov A.V."/>
            <person name="Bonch-Osmolovskaya E.A."/>
            <person name="Skryabin K.G."/>
        </authorList>
    </citation>
    <scope>NUCLEOTIDE SEQUENCE [LARGE SCALE GENOMIC DNA]</scope>
    <source>
        <strain evidence="8">1505</strain>
    </source>
</reference>
<gene>
    <name evidence="7" type="ORF">TCARB_1368</name>
</gene>
<dbReference type="KEGG" id="tcb:TCARB_1368"/>
<dbReference type="PANTHER" id="PTHR15910:SF1">
    <property type="entry name" value="ARCHAEMETZINCIN-2"/>
    <property type="match status" value="1"/>
</dbReference>
<dbReference type="InterPro" id="IPR012091">
    <property type="entry name" value="Pept_M54_archaemetzncn_arc/bac"/>
</dbReference>
<keyword evidence="4" id="KW-0378">Hydrolase</keyword>
<dbReference type="InterPro" id="IPR012962">
    <property type="entry name" value="Pept_M54_archaemetzincn"/>
</dbReference>
<dbReference type="Pfam" id="PF07998">
    <property type="entry name" value="Peptidase_M54"/>
    <property type="match status" value="1"/>
</dbReference>
<keyword evidence="5" id="KW-0862">Zinc</keyword>
<dbReference type="CDD" id="cd11375">
    <property type="entry name" value="Peptidase_M54"/>
    <property type="match status" value="1"/>
</dbReference>
<dbReference type="Gene3D" id="3.40.390.10">
    <property type="entry name" value="Collagenase (Catalytic Domain)"/>
    <property type="match status" value="1"/>
</dbReference>
<evidence type="ECO:0008006" key="9">
    <source>
        <dbReference type="Google" id="ProtNLM"/>
    </source>
</evidence>
<keyword evidence="2" id="KW-0645">Protease</keyword>
<evidence type="ECO:0000256" key="1">
    <source>
        <dbReference type="ARBA" id="ARBA00001947"/>
    </source>
</evidence>
<evidence type="ECO:0000313" key="7">
    <source>
        <dbReference type="EMBL" id="AJB42414.1"/>
    </source>
</evidence>
<sequence length="178" mass="20332">MNIEEETLLWLKSRIEKVLNVTITINTKDVTPGFVLKFLDEERDQIDAELLIEALMEKIGVAPTQRVLVIIAADGYVEGLNFVFGVAKNEWGGIVFTERLNPAFYGEAYSEELYRMRILKEVLHEFGHSLGLEHCRENCVMRFSNSVYDVDAKPTFFCKKCLAKLNFSHPGIIRAIQS</sequence>
<dbReference type="PIRSF" id="PIRSF005785">
    <property type="entry name" value="Zn-prot_arch"/>
    <property type="match status" value="1"/>
</dbReference>
<evidence type="ECO:0000256" key="3">
    <source>
        <dbReference type="ARBA" id="ARBA00022723"/>
    </source>
</evidence>
<evidence type="ECO:0000256" key="4">
    <source>
        <dbReference type="ARBA" id="ARBA00022801"/>
    </source>
</evidence>
<dbReference type="GO" id="GO:0006508">
    <property type="term" value="P:proteolysis"/>
    <property type="evidence" value="ECO:0007669"/>
    <property type="project" value="UniProtKB-KW"/>
</dbReference>